<dbReference type="Proteomes" id="UP000325161">
    <property type="component" value="Chromosome"/>
</dbReference>
<protein>
    <submittedName>
        <fullName evidence="2">Uncharacterized protein</fullName>
    </submittedName>
</protein>
<dbReference type="AlphaFoldDB" id="A0A5C0AQY9"/>
<sequence>MPSRDHPDFEQVARRAVSRARWQLRLAITATAIVALIATALVLYAVPGMTTAPAMGSRMTTPNLARIASPAKACPDACSGICPDHRNRHFTRICS</sequence>
<keyword evidence="3" id="KW-1185">Reference proteome</keyword>
<evidence type="ECO:0000256" key="1">
    <source>
        <dbReference type="SAM" id="Phobius"/>
    </source>
</evidence>
<reference evidence="2 3" key="1">
    <citation type="submission" date="2019-08" db="EMBL/GenBank/DDBJ databases">
        <title>Amphibian skin-associated Pigmentiphaga: genome sequence and occurrence across geography and hosts.</title>
        <authorList>
            <person name="Bletz M.C."/>
            <person name="Bunk B."/>
            <person name="Sproeer C."/>
            <person name="Biwer P."/>
            <person name="Reiter S."/>
            <person name="Rabemananjara F.C.E."/>
            <person name="Schulz S."/>
            <person name="Overmann J."/>
            <person name="Vences M."/>
        </authorList>
    </citation>
    <scope>NUCLEOTIDE SEQUENCE [LARGE SCALE GENOMIC DNA]</scope>
    <source>
        <strain evidence="2 3">Mada1488</strain>
    </source>
</reference>
<dbReference type="RefSeq" id="WP_148811837.1">
    <property type="nucleotide sequence ID" value="NZ_CP043046.1"/>
</dbReference>
<dbReference type="KEGG" id="pacr:FXN63_00565"/>
<dbReference type="EMBL" id="CP043046">
    <property type="protein sequence ID" value="QEI04489.1"/>
    <property type="molecule type" value="Genomic_DNA"/>
</dbReference>
<name>A0A5C0AQY9_9BURK</name>
<keyword evidence="1" id="KW-0812">Transmembrane</keyword>
<organism evidence="2 3">
    <name type="scientific">Pigmentiphaga aceris</name>
    <dbReference type="NCBI Taxonomy" id="1940612"/>
    <lineage>
        <taxon>Bacteria</taxon>
        <taxon>Pseudomonadati</taxon>
        <taxon>Pseudomonadota</taxon>
        <taxon>Betaproteobacteria</taxon>
        <taxon>Burkholderiales</taxon>
        <taxon>Alcaligenaceae</taxon>
        <taxon>Pigmentiphaga</taxon>
    </lineage>
</organism>
<keyword evidence="1" id="KW-0472">Membrane</keyword>
<evidence type="ECO:0000313" key="2">
    <source>
        <dbReference type="EMBL" id="QEI04489.1"/>
    </source>
</evidence>
<keyword evidence="1" id="KW-1133">Transmembrane helix</keyword>
<proteinExistence type="predicted"/>
<evidence type="ECO:0000313" key="3">
    <source>
        <dbReference type="Proteomes" id="UP000325161"/>
    </source>
</evidence>
<gene>
    <name evidence="2" type="ORF">FXN63_00565</name>
</gene>
<feature type="transmembrane region" description="Helical" evidence="1">
    <location>
        <begin position="24"/>
        <end position="46"/>
    </location>
</feature>
<accession>A0A5C0AQY9</accession>